<sequence length="178" mass="19469">MCCGPQRCLQLSVQDFRGQEVMRFIRPCRCTSCCCPCCLQTIEVQAPPGTTIGHVNQDWSICFPNFTVCSRTGNALVKVKGPFCTESLPCCGDVKFREYFTDADNFGVSFPLDMDVYCKAALLACTMLIALCNALSACVTSGGLRFTAPSPAGKFSMEDYMFFEKTPTGKHDAPGMLD</sequence>
<dbReference type="Proteomes" id="UP000805193">
    <property type="component" value="Unassembled WGS sequence"/>
</dbReference>
<gene>
    <name evidence="1" type="ORF">HPB47_021451</name>
</gene>
<comment type="caution">
    <text evidence="1">The sequence shown here is derived from an EMBL/GenBank/DDBJ whole genome shotgun (WGS) entry which is preliminary data.</text>
</comment>
<evidence type="ECO:0000313" key="1">
    <source>
        <dbReference type="EMBL" id="KAG0431788.1"/>
    </source>
</evidence>
<keyword evidence="2" id="KW-1185">Reference proteome</keyword>
<reference evidence="1 2" key="1">
    <citation type="journal article" date="2020" name="Cell">
        <title>Large-Scale Comparative Analyses of Tick Genomes Elucidate Their Genetic Diversity and Vector Capacities.</title>
        <authorList>
            <consortium name="Tick Genome and Microbiome Consortium (TIGMIC)"/>
            <person name="Jia N."/>
            <person name="Wang J."/>
            <person name="Shi W."/>
            <person name="Du L."/>
            <person name="Sun Y."/>
            <person name="Zhan W."/>
            <person name="Jiang J.F."/>
            <person name="Wang Q."/>
            <person name="Zhang B."/>
            <person name="Ji P."/>
            <person name="Bell-Sakyi L."/>
            <person name="Cui X.M."/>
            <person name="Yuan T.T."/>
            <person name="Jiang B.G."/>
            <person name="Yang W.F."/>
            <person name="Lam T.T."/>
            <person name="Chang Q.C."/>
            <person name="Ding S.J."/>
            <person name="Wang X.J."/>
            <person name="Zhu J.G."/>
            <person name="Ruan X.D."/>
            <person name="Zhao L."/>
            <person name="Wei J.T."/>
            <person name="Ye R.Z."/>
            <person name="Que T.C."/>
            <person name="Du C.H."/>
            <person name="Zhou Y.H."/>
            <person name="Cheng J.X."/>
            <person name="Dai P.F."/>
            <person name="Guo W.B."/>
            <person name="Han X.H."/>
            <person name="Huang E.J."/>
            <person name="Li L.F."/>
            <person name="Wei W."/>
            <person name="Gao Y.C."/>
            <person name="Liu J.Z."/>
            <person name="Shao H.Z."/>
            <person name="Wang X."/>
            <person name="Wang C.C."/>
            <person name="Yang T.C."/>
            <person name="Huo Q.B."/>
            <person name="Li W."/>
            <person name="Chen H.Y."/>
            <person name="Chen S.E."/>
            <person name="Zhou L.G."/>
            <person name="Ni X.B."/>
            <person name="Tian J.H."/>
            <person name="Sheng Y."/>
            <person name="Liu T."/>
            <person name="Pan Y.S."/>
            <person name="Xia L.Y."/>
            <person name="Li J."/>
            <person name="Zhao F."/>
            <person name="Cao W.C."/>
        </authorList>
    </citation>
    <scope>NUCLEOTIDE SEQUENCE [LARGE SCALE GENOMIC DNA]</scope>
    <source>
        <strain evidence="1">Iper-2018</strain>
    </source>
</reference>
<dbReference type="EMBL" id="JABSTQ010009194">
    <property type="protein sequence ID" value="KAG0431788.1"/>
    <property type="molecule type" value="Genomic_DNA"/>
</dbReference>
<evidence type="ECO:0000313" key="2">
    <source>
        <dbReference type="Proteomes" id="UP000805193"/>
    </source>
</evidence>
<protein>
    <submittedName>
        <fullName evidence="1">Uncharacterized protein</fullName>
    </submittedName>
</protein>
<organism evidence="1 2">
    <name type="scientific">Ixodes persulcatus</name>
    <name type="common">Taiga tick</name>
    <dbReference type="NCBI Taxonomy" id="34615"/>
    <lineage>
        <taxon>Eukaryota</taxon>
        <taxon>Metazoa</taxon>
        <taxon>Ecdysozoa</taxon>
        <taxon>Arthropoda</taxon>
        <taxon>Chelicerata</taxon>
        <taxon>Arachnida</taxon>
        <taxon>Acari</taxon>
        <taxon>Parasitiformes</taxon>
        <taxon>Ixodida</taxon>
        <taxon>Ixodoidea</taxon>
        <taxon>Ixodidae</taxon>
        <taxon>Ixodinae</taxon>
        <taxon>Ixodes</taxon>
    </lineage>
</organism>
<name>A0AC60QEZ0_IXOPE</name>
<accession>A0AC60QEZ0</accession>
<proteinExistence type="predicted"/>